<comment type="function">
    <text evidence="2">Hydrolyzes RNA 2',3'-cyclic phosphodiester to an RNA 2'-phosphomonoester.</text>
</comment>
<keyword evidence="4" id="KW-1185">Reference proteome</keyword>
<feature type="short sequence motif" description="HXTX 1" evidence="2">
    <location>
        <begin position="37"/>
        <end position="40"/>
    </location>
</feature>
<dbReference type="EMBL" id="JAVKPH010000003">
    <property type="protein sequence ID" value="MDR5651659.1"/>
    <property type="molecule type" value="Genomic_DNA"/>
</dbReference>
<dbReference type="InterPro" id="IPR009097">
    <property type="entry name" value="Cyclic_Pdiesterase"/>
</dbReference>
<dbReference type="SUPFAM" id="SSF55144">
    <property type="entry name" value="LigT-like"/>
    <property type="match status" value="1"/>
</dbReference>
<feature type="active site" description="Proton acceptor" evidence="2">
    <location>
        <position position="120"/>
    </location>
</feature>
<dbReference type="HAMAP" id="MF_01940">
    <property type="entry name" value="RNA_CPDase"/>
    <property type="match status" value="1"/>
</dbReference>
<comment type="caution">
    <text evidence="3">The sequence shown here is derived from an EMBL/GenBank/DDBJ whole genome shotgun (WGS) entry which is preliminary data.</text>
</comment>
<proteinExistence type="inferred from homology"/>
<evidence type="ECO:0000313" key="4">
    <source>
        <dbReference type="Proteomes" id="UP001247754"/>
    </source>
</evidence>
<evidence type="ECO:0000313" key="3">
    <source>
        <dbReference type="EMBL" id="MDR5651659.1"/>
    </source>
</evidence>
<evidence type="ECO:0000256" key="2">
    <source>
        <dbReference type="HAMAP-Rule" id="MF_01940"/>
    </source>
</evidence>
<gene>
    <name evidence="3" type="primary">thpR</name>
    <name evidence="3" type="ORF">RGD00_03515</name>
</gene>
<reference evidence="3 4" key="1">
    <citation type="submission" date="2023-09" db="EMBL/GenBank/DDBJ databases">
        <title>Xinfangfangia sedmenti sp. nov., isolated the sedment.</title>
        <authorList>
            <person name="Xu L."/>
        </authorList>
    </citation>
    <scope>NUCLEOTIDE SEQUENCE [LARGE SCALE GENOMIC DNA]</scope>
    <source>
        <strain evidence="3 4">LG-4</strain>
    </source>
</reference>
<comment type="catalytic activity">
    <reaction evidence="2">
        <text>a 3'-end 2',3'-cyclophospho-ribonucleotide-RNA + H2O = a 3'-end 2'-phospho-ribonucleotide-RNA + H(+)</text>
        <dbReference type="Rhea" id="RHEA:11828"/>
        <dbReference type="Rhea" id="RHEA-COMP:10464"/>
        <dbReference type="Rhea" id="RHEA-COMP:17353"/>
        <dbReference type="ChEBI" id="CHEBI:15377"/>
        <dbReference type="ChEBI" id="CHEBI:15378"/>
        <dbReference type="ChEBI" id="CHEBI:83064"/>
        <dbReference type="ChEBI" id="CHEBI:173113"/>
        <dbReference type="EC" id="3.1.4.58"/>
    </reaction>
</comment>
<protein>
    <recommendedName>
        <fullName evidence="2">RNA 2',3'-cyclic phosphodiesterase</fullName>
        <shortName evidence="2">RNA 2',3'-CPDase</shortName>
        <ecNumber evidence="2">3.1.4.58</ecNumber>
    </recommendedName>
</protein>
<comment type="similarity">
    <text evidence="2">Belongs to the 2H phosphoesterase superfamily. ThpR family.</text>
</comment>
<keyword evidence="1 2" id="KW-0378">Hydrolase</keyword>
<name>A0ABU1F4B9_9RHOB</name>
<dbReference type="RefSeq" id="WP_310455911.1">
    <property type="nucleotide sequence ID" value="NZ_JAVKPH010000003.1"/>
</dbReference>
<dbReference type="InterPro" id="IPR004175">
    <property type="entry name" value="RNA_CPDase"/>
</dbReference>
<feature type="short sequence motif" description="HXTX 2" evidence="2">
    <location>
        <begin position="120"/>
        <end position="123"/>
    </location>
</feature>
<evidence type="ECO:0000256" key="1">
    <source>
        <dbReference type="ARBA" id="ARBA00022801"/>
    </source>
</evidence>
<feature type="active site" description="Proton donor" evidence="2">
    <location>
        <position position="37"/>
    </location>
</feature>
<dbReference type="NCBIfam" id="TIGR02258">
    <property type="entry name" value="2_5_ligase"/>
    <property type="match status" value="1"/>
</dbReference>
<organism evidence="3 4">
    <name type="scientific">Ruixingdingia sedimenti</name>
    <dbReference type="NCBI Taxonomy" id="3073604"/>
    <lineage>
        <taxon>Bacteria</taxon>
        <taxon>Pseudomonadati</taxon>
        <taxon>Pseudomonadota</taxon>
        <taxon>Alphaproteobacteria</taxon>
        <taxon>Rhodobacterales</taxon>
        <taxon>Paracoccaceae</taxon>
        <taxon>Ruixingdingia</taxon>
    </lineage>
</organism>
<dbReference type="PANTHER" id="PTHR35561">
    <property type="entry name" value="RNA 2',3'-CYCLIC PHOSPHODIESTERASE"/>
    <property type="match status" value="1"/>
</dbReference>
<dbReference type="PANTHER" id="PTHR35561:SF1">
    <property type="entry name" value="RNA 2',3'-CYCLIC PHOSPHODIESTERASE"/>
    <property type="match status" value="1"/>
</dbReference>
<dbReference type="EC" id="3.1.4.58" evidence="2"/>
<sequence>MIRAFIALPLPEATRRQLTLIQFLLPLPRRVEPEGFHLTLCFLGDLPEPVVQEVHHALEAVAAAPFVLRLRGLGMFGGTRPRLVYAAADPDPALAALQRKVETAARRAGAAPESHRFVPHVTLGRFAPPPPETAMRIERAVAEGGGFACDPVQADAFALFRSHPGPSGSHYEELARYPLRGALHGSAD</sequence>
<dbReference type="Gene3D" id="3.90.1140.10">
    <property type="entry name" value="Cyclic phosphodiesterase"/>
    <property type="match status" value="1"/>
</dbReference>
<dbReference type="Proteomes" id="UP001247754">
    <property type="component" value="Unassembled WGS sequence"/>
</dbReference>
<dbReference type="Pfam" id="PF13563">
    <property type="entry name" value="2_5_RNA_ligase2"/>
    <property type="match status" value="1"/>
</dbReference>
<accession>A0ABU1F4B9</accession>